<dbReference type="GeneID" id="29057784"/>
<organism evidence="1 2">
    <name type="scientific">Skunkpox virus</name>
    <dbReference type="NCBI Taxonomy" id="160796"/>
    <lineage>
        <taxon>Viruses</taxon>
        <taxon>Varidnaviria</taxon>
        <taxon>Bamfordvirae</taxon>
        <taxon>Nucleocytoviricota</taxon>
        <taxon>Pokkesviricetes</taxon>
        <taxon>Chitovirales</taxon>
        <taxon>Poxviridae</taxon>
        <taxon>Chordopoxvirinae</taxon>
        <taxon>Orthopoxvirus</taxon>
        <taxon>Orthopoxvirus skunkpox</taxon>
    </lineage>
</organism>
<name>A0A1C9KBZ7_9POXV</name>
<evidence type="ECO:0000313" key="1">
    <source>
        <dbReference type="EMBL" id="AOP31685.1"/>
    </source>
</evidence>
<dbReference type="InterPro" id="IPR022819">
    <property type="entry name" value="Poxvirus_Bcl-2-like"/>
</dbReference>
<evidence type="ECO:0000313" key="2">
    <source>
        <dbReference type="Proteomes" id="UP000201873"/>
    </source>
</evidence>
<gene>
    <name evidence="1" type="ORF">SKPV-WA-206</name>
</gene>
<sequence length="216" mass="25013">MDAEISAIINGMDIQEINRIVKELDLPKNSSIDDVIAKTCEFMRNRVLTKLFILEFNKYMSFSIIVSKTPVRGFYNLIKEYLKIVRDIRVEEAGPILREFMSYDASAIEHYGHHFIRSTCDTVRNVQESRYDDLDTDDSDMEDFYNIDLYKRLKKRNSDGSFHVDTVPFVKNAIGIASVISKNNLCGYPVFGWNVYAPQATAFLHYLETKVDGYMQ</sequence>
<protein>
    <submittedName>
        <fullName evidence="1">Putative tlr signaling inhibitor</fullName>
    </submittedName>
</protein>
<keyword evidence="2" id="KW-1185">Reference proteome</keyword>
<reference evidence="1 2" key="1">
    <citation type="journal article" date="2016" name="Virus Genes">
        <title>The genomes of three North American orthopoxviruses.</title>
        <authorList>
            <person name="Smithson C."/>
            <person name="Tang N."/>
            <person name="Sammons S."/>
            <person name="Frace M."/>
            <person name="Batra D."/>
            <person name="Li Y."/>
            <person name="Emerson G.L."/>
            <person name="Carroll D.S."/>
            <person name="Upton C."/>
        </authorList>
    </citation>
    <scope>NUCLEOTIDE SEQUENCE [LARGE SCALE GENOMIC DNA]</scope>
    <source>
        <strain evidence="1 2">WA</strain>
    </source>
</reference>
<accession>A0A1C9KBZ7</accession>
<dbReference type="Pfam" id="PF06227">
    <property type="entry name" value="Poxv_Bcl-2-like"/>
    <property type="match status" value="1"/>
</dbReference>
<dbReference type="KEGG" id="vg:29057784"/>
<proteinExistence type="predicted"/>
<dbReference type="EMBL" id="KU749310">
    <property type="protein sequence ID" value="AOP31685.1"/>
    <property type="molecule type" value="Genomic_DNA"/>
</dbReference>
<dbReference type="OrthoDB" id="23212at10239"/>
<dbReference type="Proteomes" id="UP000201873">
    <property type="component" value="Segment"/>
</dbReference>
<dbReference type="RefSeq" id="YP_009282900.1">
    <property type="nucleotide sequence ID" value="NC_031038.1"/>
</dbReference>